<accession>A0A371YIX3</accession>
<proteinExistence type="predicted"/>
<reference evidence="1" key="1">
    <citation type="journal article" date="2014" name="Int. J. Syst. Evol. Microbiol.">
        <title>Complete genome of a new Firmicutes species belonging to the dominant human colonic microbiota ('Ruminococcus bicirculans') reveals two chromosomes and a selective capacity to utilize plant glucans.</title>
        <authorList>
            <consortium name="NISC Comparative Sequencing Program"/>
            <person name="Wegmann U."/>
            <person name="Louis P."/>
            <person name="Goesmann A."/>
            <person name="Henrissat B."/>
            <person name="Duncan S.H."/>
            <person name="Flint H.J."/>
        </authorList>
    </citation>
    <scope>NUCLEOTIDE SEQUENCE</scope>
    <source>
        <strain evidence="1">KCTC 62575</strain>
    </source>
</reference>
<evidence type="ECO:0000313" key="3">
    <source>
        <dbReference type="Proteomes" id="UP000240957"/>
    </source>
</evidence>
<organism evidence="2 3">
    <name type="scientific">Acinetobacter sichuanensis</name>
    <dbReference type="NCBI Taxonomy" id="2136183"/>
    <lineage>
        <taxon>Bacteria</taxon>
        <taxon>Pseudomonadati</taxon>
        <taxon>Pseudomonadota</taxon>
        <taxon>Gammaproteobacteria</taxon>
        <taxon>Moraxellales</taxon>
        <taxon>Moraxellaceae</taxon>
        <taxon>Acinetobacter</taxon>
    </lineage>
</organism>
<gene>
    <name evidence="1" type="ORF">ACFODO_16455</name>
    <name evidence="2" type="ORF">C9E89_022200</name>
</gene>
<dbReference type="AlphaFoldDB" id="A0A371YIX3"/>
<dbReference type="Proteomes" id="UP001595455">
    <property type="component" value="Unassembled WGS sequence"/>
</dbReference>
<evidence type="ECO:0000313" key="1">
    <source>
        <dbReference type="EMBL" id="MFC2996820.1"/>
    </source>
</evidence>
<dbReference type="Proteomes" id="UP000240957">
    <property type="component" value="Unassembled WGS sequence"/>
</dbReference>
<name>A0A371YIX3_9GAMM</name>
<dbReference type="EMBL" id="PYIX02000119">
    <property type="protein sequence ID" value="RFC81380.1"/>
    <property type="molecule type" value="Genomic_DNA"/>
</dbReference>
<dbReference type="OrthoDB" id="8617452at2"/>
<reference evidence="1" key="4">
    <citation type="submission" date="2024-09" db="EMBL/GenBank/DDBJ databases">
        <authorList>
            <person name="Sun Q."/>
            <person name="Mori K."/>
        </authorList>
    </citation>
    <scope>NUCLEOTIDE SEQUENCE</scope>
    <source>
        <strain evidence="1">KCTC 62575</strain>
    </source>
</reference>
<evidence type="ECO:0000313" key="2">
    <source>
        <dbReference type="EMBL" id="RFC81380.1"/>
    </source>
</evidence>
<evidence type="ECO:0008006" key="5">
    <source>
        <dbReference type="Google" id="ProtNLM"/>
    </source>
</evidence>
<evidence type="ECO:0000313" key="4">
    <source>
        <dbReference type="Proteomes" id="UP001595455"/>
    </source>
</evidence>
<keyword evidence="4" id="KW-1185">Reference proteome</keyword>
<reference evidence="4" key="3">
    <citation type="journal article" date="2019" name="Int. J. Syst. Evol. Microbiol.">
        <title>The Global Catalogue of Microorganisms (GCM) 10K type strain sequencing project: providing services to taxonomists for standard genome sequencing and annotation.</title>
        <authorList>
            <consortium name="The Broad Institute Genomics Platform"/>
            <consortium name="The Broad Institute Genome Sequencing Center for Infectious Disease"/>
            <person name="Wu L."/>
            <person name="Ma J."/>
        </authorList>
    </citation>
    <scope>NUCLEOTIDE SEQUENCE [LARGE SCALE GENOMIC DNA]</scope>
    <source>
        <strain evidence="4">KCTC 62575</strain>
    </source>
</reference>
<dbReference type="RefSeq" id="WP_107010254.1">
    <property type="nucleotide sequence ID" value="NZ_JBHRSF010000090.1"/>
</dbReference>
<sequence length="168" mass="19118">MDNLIKKMQRNGVLIDTNILILLIIGLTDERSIAKHKKLSAYSIEDFRLLVAILDSCKHIIASPHILAETSNLASRGLYGDMERRVFYALKQVFSEQKFIEIHTNAVNVSNNEGYLKYGLSDVGLLETLKGEYVLLTDDFVLSGYAEKFKYDVLNFNHLRNGIFDAMK</sequence>
<protein>
    <recommendedName>
        <fullName evidence="5">PIN domain-containing protein</fullName>
    </recommendedName>
</protein>
<reference evidence="2 3" key="2">
    <citation type="submission" date="2018-08" db="EMBL/GenBank/DDBJ databases">
        <title>The draft genome of Acinetobacter sichuanensis strain WCHAc060041.</title>
        <authorList>
            <person name="Qin J."/>
            <person name="Feng Y."/>
            <person name="Zong Z."/>
        </authorList>
    </citation>
    <scope>NUCLEOTIDE SEQUENCE [LARGE SCALE GENOMIC DNA]</scope>
    <source>
        <strain evidence="2 3">WCHAc060041</strain>
    </source>
</reference>
<comment type="caution">
    <text evidence="2">The sequence shown here is derived from an EMBL/GenBank/DDBJ whole genome shotgun (WGS) entry which is preliminary data.</text>
</comment>
<dbReference type="EMBL" id="JBHRSF010000090">
    <property type="protein sequence ID" value="MFC2996820.1"/>
    <property type="molecule type" value="Genomic_DNA"/>
</dbReference>